<gene>
    <name evidence="7" type="ORF">SPIL2461_LOCUS9346</name>
</gene>
<evidence type="ECO:0000256" key="4">
    <source>
        <dbReference type="PROSITE-ProRule" id="PRU00091"/>
    </source>
</evidence>
<dbReference type="InterPro" id="IPR011011">
    <property type="entry name" value="Znf_FYVE_PHD"/>
</dbReference>
<dbReference type="PROSITE" id="PS50086">
    <property type="entry name" value="TBC_RABGAP"/>
    <property type="match status" value="1"/>
</dbReference>
<name>A0A812QJ87_SYMPI</name>
<evidence type="ECO:0000259" key="5">
    <source>
        <dbReference type="PROSITE" id="PS50086"/>
    </source>
</evidence>
<dbReference type="Pfam" id="PF00566">
    <property type="entry name" value="RabGAP-TBC"/>
    <property type="match status" value="1"/>
</dbReference>
<dbReference type="Pfam" id="PF01363">
    <property type="entry name" value="FYVE"/>
    <property type="match status" value="1"/>
</dbReference>
<dbReference type="InterPro" id="IPR000306">
    <property type="entry name" value="Znf_FYVE"/>
</dbReference>
<dbReference type="EMBL" id="CAJNIZ010016224">
    <property type="protein sequence ID" value="CAE7382987.1"/>
    <property type="molecule type" value="Genomic_DNA"/>
</dbReference>
<dbReference type="InterPro" id="IPR035969">
    <property type="entry name" value="Rab-GAP_TBC_sf"/>
</dbReference>
<reference evidence="7" key="1">
    <citation type="submission" date="2021-02" db="EMBL/GenBank/DDBJ databases">
        <authorList>
            <person name="Dougan E. K."/>
            <person name="Rhodes N."/>
            <person name="Thang M."/>
            <person name="Chan C."/>
        </authorList>
    </citation>
    <scope>NUCLEOTIDE SEQUENCE</scope>
</reference>
<dbReference type="InterPro" id="IPR052113">
    <property type="entry name" value="FYVE-type_Zinc_Finger"/>
</dbReference>
<dbReference type="SUPFAM" id="SSF47923">
    <property type="entry name" value="Ypt/Rab-GAP domain of gyp1p"/>
    <property type="match status" value="1"/>
</dbReference>
<dbReference type="Gene3D" id="3.30.40.10">
    <property type="entry name" value="Zinc/RING finger domain, C3HC4 (zinc finger)"/>
    <property type="match status" value="1"/>
</dbReference>
<dbReference type="PANTHER" id="PTHR39490:SF8">
    <property type="entry name" value="ZINC FINGER FYVE DOMAIN-CONTAINING PROTEIN 21"/>
    <property type="match status" value="1"/>
</dbReference>
<evidence type="ECO:0000256" key="2">
    <source>
        <dbReference type="ARBA" id="ARBA00022771"/>
    </source>
</evidence>
<dbReference type="SUPFAM" id="SSF57903">
    <property type="entry name" value="FYVE/PHD zinc finger"/>
    <property type="match status" value="1"/>
</dbReference>
<proteinExistence type="predicted"/>
<dbReference type="Gene3D" id="1.10.8.270">
    <property type="entry name" value="putative rabgap domain of human tbc1 domain family member 14 like domains"/>
    <property type="match status" value="1"/>
</dbReference>
<dbReference type="AlphaFoldDB" id="A0A812QJ87"/>
<dbReference type="GO" id="GO:0008270">
    <property type="term" value="F:zinc ion binding"/>
    <property type="evidence" value="ECO:0007669"/>
    <property type="project" value="UniProtKB-KW"/>
</dbReference>
<evidence type="ECO:0000313" key="8">
    <source>
        <dbReference type="Proteomes" id="UP000649617"/>
    </source>
</evidence>
<dbReference type="Proteomes" id="UP000649617">
    <property type="component" value="Unassembled WGS sequence"/>
</dbReference>
<feature type="domain" description="FYVE-type" evidence="6">
    <location>
        <begin position="514"/>
        <end position="563"/>
    </location>
</feature>
<dbReference type="OrthoDB" id="294251at2759"/>
<evidence type="ECO:0000256" key="1">
    <source>
        <dbReference type="ARBA" id="ARBA00022723"/>
    </source>
</evidence>
<keyword evidence="2 4" id="KW-0863">Zinc-finger</keyword>
<organism evidence="7 8">
    <name type="scientific">Symbiodinium pilosum</name>
    <name type="common">Dinoflagellate</name>
    <dbReference type="NCBI Taxonomy" id="2952"/>
    <lineage>
        <taxon>Eukaryota</taxon>
        <taxon>Sar</taxon>
        <taxon>Alveolata</taxon>
        <taxon>Dinophyceae</taxon>
        <taxon>Suessiales</taxon>
        <taxon>Symbiodiniaceae</taxon>
        <taxon>Symbiodinium</taxon>
    </lineage>
</organism>
<protein>
    <submittedName>
        <fullName evidence="7">Uncharacterized protein</fullName>
    </submittedName>
</protein>
<dbReference type="InterPro" id="IPR000195">
    <property type="entry name" value="Rab-GAP-TBC_dom"/>
</dbReference>
<dbReference type="PROSITE" id="PS50178">
    <property type="entry name" value="ZF_FYVE"/>
    <property type="match status" value="1"/>
</dbReference>
<feature type="domain" description="Rab-GAP TBC" evidence="5">
    <location>
        <begin position="1"/>
        <end position="190"/>
    </location>
</feature>
<sequence length="577" mass="62398">MGDLLLEGMTDKNYLVGLRWLSGVALGSGDTRPKAQRLRQRIAEEIDLDMRRTFPGHPREAALQIAARDILRMLCCARNRDTGYTQGLNFTAAVLCSVMPRDDAFWCLAALSENLAGHFLKGGSLQGVLVDSDCTDWLVGELDAKRAAKLRALRGYSPALLFSKPLCTLLAGCMPIDAALQCWQAVLSAPCPRILMLRILAAFVLEVDMKTIPTNNGGASEVSVLLHSLQKCFQGTYDAKTLVAAAEYSALTVPDSAIKERLAHKMINFCLRSTRTTRREALQTAEERVRRLAAESRARRSRSAAVRFRRHAGLAVSQLLGRIREMCAEAGDELMMEGEFLSELQGPFSLGSQALEGPASAFLTAVFLDLDAAKTGQVLRKHALISLALLLGDSLSDRVATLLSLLGQNLGSAEATDGMDGGSISQAELAALVHAIQEENSESALAISEDIVKDCDLDQKAFMNALLALPPLALETLSMDATPKADTQSSFTSAGTSFGSLMAPTWVCNSGLYCQSCSITFTCVRRRHHCRACGRLLCNACSLQRLPLSILGYLQPVRVCDDCCIVLCPGQSSPRHA</sequence>
<evidence type="ECO:0000313" key="7">
    <source>
        <dbReference type="EMBL" id="CAE7382987.1"/>
    </source>
</evidence>
<comment type="caution">
    <text evidence="7">The sequence shown here is derived from an EMBL/GenBank/DDBJ whole genome shotgun (WGS) entry which is preliminary data.</text>
</comment>
<evidence type="ECO:0000259" key="6">
    <source>
        <dbReference type="PROSITE" id="PS50178"/>
    </source>
</evidence>
<keyword evidence="1" id="KW-0479">Metal-binding</keyword>
<dbReference type="SMART" id="SM00064">
    <property type="entry name" value="FYVE"/>
    <property type="match status" value="1"/>
</dbReference>
<keyword evidence="8" id="KW-1185">Reference proteome</keyword>
<accession>A0A812QJ87</accession>
<dbReference type="PANTHER" id="PTHR39490">
    <property type="entry name" value="ARRESTIN DOMAIN-CONTAINING PROTEIN D"/>
    <property type="match status" value="1"/>
</dbReference>
<evidence type="ECO:0000256" key="3">
    <source>
        <dbReference type="ARBA" id="ARBA00022833"/>
    </source>
</evidence>
<dbReference type="InterPro" id="IPR017455">
    <property type="entry name" value="Znf_FYVE-rel"/>
</dbReference>
<keyword evidence="3" id="KW-0862">Zinc</keyword>
<dbReference type="InterPro" id="IPR013083">
    <property type="entry name" value="Znf_RING/FYVE/PHD"/>
</dbReference>